<reference evidence="2" key="1">
    <citation type="submission" date="2021-01" db="EMBL/GenBank/DDBJ databases">
        <title>Whole genome shotgun sequence of Rugosimonospora africana NBRC 104875.</title>
        <authorList>
            <person name="Komaki H."/>
            <person name="Tamura T."/>
        </authorList>
    </citation>
    <scope>NUCLEOTIDE SEQUENCE</scope>
    <source>
        <strain evidence="2">NBRC 104875</strain>
    </source>
</reference>
<evidence type="ECO:0000313" key="2">
    <source>
        <dbReference type="EMBL" id="GIH16880.1"/>
    </source>
</evidence>
<keyword evidence="1" id="KW-0732">Signal</keyword>
<keyword evidence="3" id="KW-1185">Reference proteome</keyword>
<accession>A0A8J3QW27</accession>
<name>A0A8J3QW27_9ACTN</name>
<gene>
    <name evidence="2" type="ORF">Raf01_50520</name>
</gene>
<feature type="signal peptide" evidence="1">
    <location>
        <begin position="1"/>
        <end position="24"/>
    </location>
</feature>
<sequence length="464" mass="48860">MVLRSATRRLIIGVAVACTVTVLAGQEPVNAETTSDIAAVSLASGQFQLTDTSYAAATNHLYSAYLTSHATLTDVITTNFTTNSAGATDPWMNLRTMTSCPAGDSGLPTVPTTVAWCWSPSHADDTTAAWDPQGIATTGDADGSDGAIQGDRVVAVSWHYQTASGSGGSGCQTQNLLKLTLIDRDTKEYRHVLLVEPTSTSSTASNYTFVTGHGGGIAWYGDYIYVTDTTHGIRVFDLNKLARVTTYGSNVTTVGISSGKSSACGYAYVVPEVHRYFQPQTPGSCASAGPIDPNYLCFSWLSLDKTGAAPYKLVTGEWYGGVNGGRIVRYQLNPASAATNPGLLTTSGGKTVVQDAYRAVHYDGLQGGMTWTDGNGRLNFAFQKGCGLSPGVFSVSWVGDLRDTTTCASGGNWAAGPPEDLAYWPRVAPMTTDEIWGLTESADGAGIRTVYAIPFTGGPVQNLH</sequence>
<dbReference type="Proteomes" id="UP000642748">
    <property type="component" value="Unassembled WGS sequence"/>
</dbReference>
<organism evidence="2 3">
    <name type="scientific">Rugosimonospora africana</name>
    <dbReference type="NCBI Taxonomy" id="556532"/>
    <lineage>
        <taxon>Bacteria</taxon>
        <taxon>Bacillati</taxon>
        <taxon>Actinomycetota</taxon>
        <taxon>Actinomycetes</taxon>
        <taxon>Micromonosporales</taxon>
        <taxon>Micromonosporaceae</taxon>
        <taxon>Rugosimonospora</taxon>
    </lineage>
</organism>
<dbReference type="AlphaFoldDB" id="A0A8J3QW27"/>
<feature type="chain" id="PRO_5039334903" description="Secreted protein" evidence="1">
    <location>
        <begin position="25"/>
        <end position="464"/>
    </location>
</feature>
<dbReference type="RefSeq" id="WP_203920451.1">
    <property type="nucleotide sequence ID" value="NZ_BONZ01000048.1"/>
</dbReference>
<proteinExistence type="predicted"/>
<evidence type="ECO:0008006" key="4">
    <source>
        <dbReference type="Google" id="ProtNLM"/>
    </source>
</evidence>
<evidence type="ECO:0000313" key="3">
    <source>
        <dbReference type="Proteomes" id="UP000642748"/>
    </source>
</evidence>
<comment type="caution">
    <text evidence="2">The sequence shown here is derived from an EMBL/GenBank/DDBJ whole genome shotgun (WGS) entry which is preliminary data.</text>
</comment>
<dbReference type="EMBL" id="BONZ01000048">
    <property type="protein sequence ID" value="GIH16880.1"/>
    <property type="molecule type" value="Genomic_DNA"/>
</dbReference>
<protein>
    <recommendedName>
        <fullName evidence="4">Secreted protein</fullName>
    </recommendedName>
</protein>
<evidence type="ECO:0000256" key="1">
    <source>
        <dbReference type="SAM" id="SignalP"/>
    </source>
</evidence>